<keyword evidence="11" id="KW-1185">Reference proteome</keyword>
<keyword evidence="8" id="KW-1015">Disulfide bond</keyword>
<dbReference type="Pfam" id="PF05767">
    <property type="entry name" value="Pox_A14"/>
    <property type="match status" value="1"/>
</dbReference>
<keyword evidence="3 9" id="KW-0812">Transmembrane</keyword>
<accession>A0A1B1MRK5</accession>
<comment type="subcellular location">
    <subcellularLocation>
        <location evidence="1">Virion membrane</location>
        <topology evidence="1">Multi-pass membrane protein</topology>
    </subcellularLocation>
</comment>
<keyword evidence="2" id="KW-0597">Phosphoprotein</keyword>
<dbReference type="InterPro" id="IPR008785">
    <property type="entry name" value="Poxvirus_A14"/>
</dbReference>
<evidence type="ECO:0000256" key="2">
    <source>
        <dbReference type="ARBA" id="ARBA00022553"/>
    </source>
</evidence>
<reference evidence="10 11" key="1">
    <citation type="journal article" date="2016" name="J. Gen. Virol.">
        <title>Genomic characterization of a novel poxvirus from a flying fox: evidence for a new genus?</title>
        <authorList>
            <person name="O'Dea M.A."/>
            <person name="Tu S.L."/>
            <person name="Pang S."/>
            <person name="De Ridder T."/>
            <person name="Jackson B."/>
            <person name="Upton C."/>
        </authorList>
    </citation>
    <scope>NUCLEOTIDE SEQUENCE [LARGE SCALE GENOMIC DNA]</scope>
    <source>
        <strain evidence="10 11">Australia</strain>
    </source>
</reference>
<evidence type="ECO:0000256" key="5">
    <source>
        <dbReference type="ARBA" id="ARBA00022879"/>
    </source>
</evidence>
<evidence type="ECO:0000313" key="11">
    <source>
        <dbReference type="Proteomes" id="UP000203626"/>
    </source>
</evidence>
<dbReference type="GO" id="GO:0019031">
    <property type="term" value="C:viral envelope"/>
    <property type="evidence" value="ECO:0007669"/>
    <property type="project" value="UniProtKB-KW"/>
</dbReference>
<gene>
    <name evidence="10" type="ORF">PTPV-Aus-108</name>
</gene>
<name>A0A1B1MRK5_9POXV</name>
<keyword evidence="5" id="KW-0261">Viral envelope protein</keyword>
<dbReference type="KEGG" id="vg:28340435"/>
<protein>
    <submittedName>
        <fullName evidence="10">Essential imv membrane protein</fullName>
    </submittedName>
</protein>
<dbReference type="GO" id="GO:0055036">
    <property type="term" value="C:virion membrane"/>
    <property type="evidence" value="ECO:0007669"/>
    <property type="project" value="UniProtKB-SubCell"/>
</dbReference>
<keyword evidence="7 9" id="KW-0472">Membrane</keyword>
<keyword evidence="6 9" id="KW-1133">Transmembrane helix</keyword>
<dbReference type="Proteomes" id="UP000203626">
    <property type="component" value="Segment"/>
</dbReference>
<evidence type="ECO:0000256" key="3">
    <source>
        <dbReference type="ARBA" id="ARBA00022692"/>
    </source>
</evidence>
<sequence>MDLIQTIRTYYSGALFGGIALLVLTAIFAFLDFSKTTPSNYTWRALSITCFVVACIILVGLFLFVGYGRYCTGPVLINAGNMRNVSDIELNCN</sequence>
<feature type="transmembrane region" description="Helical" evidence="9">
    <location>
        <begin position="43"/>
        <end position="67"/>
    </location>
</feature>
<evidence type="ECO:0000256" key="8">
    <source>
        <dbReference type="ARBA" id="ARBA00023157"/>
    </source>
</evidence>
<evidence type="ECO:0000256" key="4">
    <source>
        <dbReference type="ARBA" id="ARBA00022844"/>
    </source>
</evidence>
<dbReference type="OrthoDB" id="22551at10239"/>
<keyword evidence="4" id="KW-0946">Virion</keyword>
<dbReference type="GeneID" id="28340435"/>
<organism evidence="10 11">
    <name type="scientific">Pteropox virus</name>
    <dbReference type="NCBI Taxonomy" id="1873698"/>
    <lineage>
        <taxon>Viruses</taxon>
        <taxon>Varidnaviria</taxon>
        <taxon>Bamfordvirae</taxon>
        <taxon>Nucleocytoviricota</taxon>
        <taxon>Pokkesviricetes</taxon>
        <taxon>Chitovirales</taxon>
        <taxon>Poxviridae</taxon>
        <taxon>Chordopoxvirinae</taxon>
        <taxon>Pteropopoxvirus</taxon>
        <taxon>Pteropopoxvirus pteropox</taxon>
    </lineage>
</organism>
<evidence type="ECO:0000256" key="7">
    <source>
        <dbReference type="ARBA" id="ARBA00023136"/>
    </source>
</evidence>
<evidence type="ECO:0000256" key="9">
    <source>
        <dbReference type="SAM" id="Phobius"/>
    </source>
</evidence>
<dbReference type="RefSeq" id="YP_009268823.1">
    <property type="nucleotide sequence ID" value="NC_030656.1"/>
</dbReference>
<feature type="transmembrane region" description="Helical" evidence="9">
    <location>
        <begin position="12"/>
        <end position="31"/>
    </location>
</feature>
<evidence type="ECO:0000256" key="6">
    <source>
        <dbReference type="ARBA" id="ARBA00022989"/>
    </source>
</evidence>
<evidence type="ECO:0000256" key="1">
    <source>
        <dbReference type="ARBA" id="ARBA00004385"/>
    </source>
</evidence>
<proteinExistence type="predicted"/>
<evidence type="ECO:0000313" key="10">
    <source>
        <dbReference type="EMBL" id="ANS71192.1"/>
    </source>
</evidence>
<dbReference type="EMBL" id="KU980965">
    <property type="protein sequence ID" value="ANS71192.1"/>
    <property type="molecule type" value="Genomic_DNA"/>
</dbReference>